<evidence type="ECO:0000313" key="2">
    <source>
        <dbReference type="WBParaSite" id="SVE_0149800.1"/>
    </source>
</evidence>
<name>A0A0K0EY90_STRVS</name>
<proteinExistence type="predicted"/>
<dbReference type="AlphaFoldDB" id="A0A0K0EY90"/>
<dbReference type="Proteomes" id="UP000035680">
    <property type="component" value="Unassembled WGS sequence"/>
</dbReference>
<accession>A0A0K0EY90</accession>
<evidence type="ECO:0000313" key="1">
    <source>
        <dbReference type="Proteomes" id="UP000035680"/>
    </source>
</evidence>
<dbReference type="WBParaSite" id="SVE_0149800.1">
    <property type="protein sequence ID" value="SVE_0149800.1"/>
    <property type="gene ID" value="SVE_0149800"/>
</dbReference>
<organism evidence="1 2">
    <name type="scientific">Strongyloides venezuelensis</name>
    <name type="common">Threadworm</name>
    <dbReference type="NCBI Taxonomy" id="75913"/>
    <lineage>
        <taxon>Eukaryota</taxon>
        <taxon>Metazoa</taxon>
        <taxon>Ecdysozoa</taxon>
        <taxon>Nematoda</taxon>
        <taxon>Chromadorea</taxon>
        <taxon>Rhabditida</taxon>
        <taxon>Tylenchina</taxon>
        <taxon>Panagrolaimomorpha</taxon>
        <taxon>Strongyloidoidea</taxon>
        <taxon>Strongyloididae</taxon>
        <taxon>Strongyloides</taxon>
    </lineage>
</organism>
<sequence length="373" mass="43096">MDNLQNSRRQSFLGLSQANKNISVLSEYSSNTQYHFKKSNNRISSKFLDHQTNLEKTNDFRNLNIIPFAKTRYSQLYFNSRSFYGRQNSINNANTSFKENVKEKSSSEKPSYSQNDVDDILIKFLESEKDKTNNRNICRGKLLEESSKKSVLCSRTDIDAVLKAFLNSKKTYDDSLSNESIKNLSFSEKYNSSDVSNVLSNQNISTKEEIPSDSPLNNFIIAQTTDSESFVTGISKELFDSKTRMKKHKNDVIHIFDYNYEKLKHNPEEKVKHCIESLETVEKCTFFLNIFYNFLPPKLSNILVISSEKRILHNHFDSLLQIDSIESNPPISQEFFTTNDFNQTDQGTSENIEINMNESSNFNNSSKLEIFES</sequence>
<reference evidence="2" key="2">
    <citation type="submission" date="2015-08" db="UniProtKB">
        <authorList>
            <consortium name="WormBaseParasite"/>
        </authorList>
    </citation>
    <scope>IDENTIFICATION</scope>
</reference>
<reference evidence="1" key="1">
    <citation type="submission" date="2014-07" db="EMBL/GenBank/DDBJ databases">
        <authorList>
            <person name="Martin A.A"/>
            <person name="De Silva N."/>
        </authorList>
    </citation>
    <scope>NUCLEOTIDE SEQUENCE</scope>
</reference>
<keyword evidence="1" id="KW-1185">Reference proteome</keyword>
<protein>
    <submittedName>
        <fullName evidence="2">Uncharacterized protein</fullName>
    </submittedName>
</protein>